<dbReference type="Proteomes" id="UP001207626">
    <property type="component" value="Unassembled WGS sequence"/>
</dbReference>
<feature type="compositionally biased region" description="Basic and acidic residues" evidence="1">
    <location>
        <begin position="1"/>
        <end position="23"/>
    </location>
</feature>
<organism evidence="2 3">
    <name type="scientific">Paenibacillus apiarius</name>
    <dbReference type="NCBI Taxonomy" id="46240"/>
    <lineage>
        <taxon>Bacteria</taxon>
        <taxon>Bacillati</taxon>
        <taxon>Bacillota</taxon>
        <taxon>Bacilli</taxon>
        <taxon>Bacillales</taxon>
        <taxon>Paenibacillaceae</taxon>
        <taxon>Paenibacillus</taxon>
    </lineage>
</organism>
<evidence type="ECO:0000256" key="1">
    <source>
        <dbReference type="SAM" id="MobiDB-lite"/>
    </source>
</evidence>
<gene>
    <name evidence="2" type="ORF">M5X09_16430</name>
</gene>
<dbReference type="RefSeq" id="WP_206097164.1">
    <property type="nucleotide sequence ID" value="NZ_JAFFHZ010000001.1"/>
</dbReference>
<sequence>MERSSNGHAPEKPAEVVPEKQQKDSSPYRWKQAAQRDWELDDGDIDN</sequence>
<evidence type="ECO:0000313" key="2">
    <source>
        <dbReference type="EMBL" id="MCY9521239.1"/>
    </source>
</evidence>
<accession>A0ABT4DV71</accession>
<keyword evidence="3" id="KW-1185">Reference proteome</keyword>
<feature type="region of interest" description="Disordered" evidence="1">
    <location>
        <begin position="1"/>
        <end position="47"/>
    </location>
</feature>
<comment type="caution">
    <text evidence="2">The sequence shown here is derived from an EMBL/GenBank/DDBJ whole genome shotgun (WGS) entry which is preliminary data.</text>
</comment>
<proteinExistence type="predicted"/>
<reference evidence="2 3" key="1">
    <citation type="submission" date="2022-05" db="EMBL/GenBank/DDBJ databases">
        <title>Genome Sequencing of Bee-Associated Microbes.</title>
        <authorList>
            <person name="Dunlap C."/>
        </authorList>
    </citation>
    <scope>NUCLEOTIDE SEQUENCE [LARGE SCALE GENOMIC DNA]</scope>
    <source>
        <strain evidence="2 3">NRRL NRS-1438</strain>
    </source>
</reference>
<dbReference type="EMBL" id="JAMDLW010000022">
    <property type="protein sequence ID" value="MCY9521239.1"/>
    <property type="molecule type" value="Genomic_DNA"/>
</dbReference>
<name>A0ABT4DV71_9BACL</name>
<protein>
    <submittedName>
        <fullName evidence="2">Uncharacterized protein</fullName>
    </submittedName>
</protein>
<evidence type="ECO:0000313" key="3">
    <source>
        <dbReference type="Proteomes" id="UP001207626"/>
    </source>
</evidence>
<dbReference type="GeneID" id="77005169"/>